<proteinExistence type="predicted"/>
<dbReference type="OrthoDB" id="1038436at2"/>
<gene>
    <name evidence="2" type="ORF">C7T94_01790</name>
</gene>
<feature type="domain" description="MACPF" evidence="1">
    <location>
        <begin position="14"/>
        <end position="344"/>
    </location>
</feature>
<dbReference type="InterPro" id="IPR043708">
    <property type="entry name" value="DUF5648"/>
</dbReference>
<keyword evidence="3" id="KW-1185">Reference proteome</keyword>
<dbReference type="EMBL" id="PYLS01000001">
    <property type="protein sequence ID" value="PST84881.1"/>
    <property type="molecule type" value="Genomic_DNA"/>
</dbReference>
<organism evidence="2 3">
    <name type="scientific">Pedobacter yulinensis</name>
    <dbReference type="NCBI Taxonomy" id="2126353"/>
    <lineage>
        <taxon>Bacteria</taxon>
        <taxon>Pseudomonadati</taxon>
        <taxon>Bacteroidota</taxon>
        <taxon>Sphingobacteriia</taxon>
        <taxon>Sphingobacteriales</taxon>
        <taxon>Sphingobacteriaceae</taxon>
        <taxon>Pedobacter</taxon>
    </lineage>
</organism>
<dbReference type="PROSITE" id="PS51257">
    <property type="entry name" value="PROKAR_LIPOPROTEIN"/>
    <property type="match status" value="1"/>
</dbReference>
<dbReference type="PROSITE" id="PS51412">
    <property type="entry name" value="MACPF_2"/>
    <property type="match status" value="1"/>
</dbReference>
<dbReference type="Pfam" id="PF01823">
    <property type="entry name" value="MACPF"/>
    <property type="match status" value="1"/>
</dbReference>
<dbReference type="RefSeq" id="WP_107213077.1">
    <property type="nucleotide sequence ID" value="NZ_KZ686268.1"/>
</dbReference>
<reference evidence="2 3" key="1">
    <citation type="submission" date="2018-03" db="EMBL/GenBank/DDBJ databases">
        <authorList>
            <person name="Keele B.F."/>
        </authorList>
    </citation>
    <scope>NUCLEOTIDE SEQUENCE [LARGE SCALE GENOMIC DNA]</scope>
    <source>
        <strain evidence="2 3">YL28-9</strain>
    </source>
</reference>
<accession>A0A2T3HR55</accession>
<dbReference type="Proteomes" id="UP000240912">
    <property type="component" value="Unassembled WGS sequence"/>
</dbReference>
<protein>
    <recommendedName>
        <fullName evidence="1">MACPF domain-containing protein</fullName>
    </recommendedName>
</protein>
<sequence>MKRNPYYLAMLLLVLIGCNKSDLRPLESVHGSKQPMATPTTSRDQLWDVLGFGYNVTEMYGSNDSHKAKIIDVERLKTDYPTRVGVDQSSSQYLYYQVGENARTWSEKMVNTFGGGLDIKVLGLKLFKSTITSTFTNTDAFSSKYQYGTLNLVIKQKRLNFVADASFLQNYLDPNFAYNIQNLAPAQIVQFYGTHVLTDVILGGKLEFKYQGQSSSSTRERAATAALAAGIEGIFNVNTGINYNFNDVNTTFDNSLSYKAYGGDNTVSLLGTIPLGNSLPVINVAPWQATVTPANSQMIDIGTDGLLPIYLLVADPVRREALRNYILQYYADNEVQITEVPVPVYEYYNAQTGKHAYSLEAPQAFQSKYAPYQYNAQRFKAYAVQVPGTVPVYQFYNRNLDDRALTTNPSPGWAGYSYDGVNFYASPSQVAGTIPVYEFYHSGVYNHNYSNHPTETLNWPGWQSAGTPFYAYPN</sequence>
<evidence type="ECO:0000313" key="3">
    <source>
        <dbReference type="Proteomes" id="UP000240912"/>
    </source>
</evidence>
<comment type="caution">
    <text evidence="2">The sequence shown here is derived from an EMBL/GenBank/DDBJ whole genome shotgun (WGS) entry which is preliminary data.</text>
</comment>
<name>A0A2T3HR55_9SPHI</name>
<evidence type="ECO:0000259" key="1">
    <source>
        <dbReference type="PROSITE" id="PS51412"/>
    </source>
</evidence>
<dbReference type="Pfam" id="PF18885">
    <property type="entry name" value="DUF5648"/>
    <property type="match status" value="1"/>
</dbReference>
<evidence type="ECO:0000313" key="2">
    <source>
        <dbReference type="EMBL" id="PST84881.1"/>
    </source>
</evidence>
<dbReference type="InterPro" id="IPR020864">
    <property type="entry name" value="MACPF"/>
</dbReference>
<dbReference type="AlphaFoldDB" id="A0A2T3HR55"/>